<gene>
    <name evidence="1" type="ORF">ENR15_04740</name>
</gene>
<reference evidence="1" key="1">
    <citation type="journal article" date="2020" name="mSystems">
        <title>Genome- and Community-Level Interaction Insights into Carbon Utilization and Element Cycling Functions of Hydrothermarchaeota in Hydrothermal Sediment.</title>
        <authorList>
            <person name="Zhou Z."/>
            <person name="Liu Y."/>
            <person name="Xu W."/>
            <person name="Pan J."/>
            <person name="Luo Z.H."/>
            <person name="Li M."/>
        </authorList>
    </citation>
    <scope>NUCLEOTIDE SEQUENCE [LARGE SCALE GENOMIC DNA]</scope>
    <source>
        <strain evidence="1">SpSt-374</strain>
    </source>
</reference>
<proteinExistence type="predicted"/>
<evidence type="ECO:0008006" key="2">
    <source>
        <dbReference type="Google" id="ProtNLM"/>
    </source>
</evidence>
<dbReference type="SUPFAM" id="SSF55166">
    <property type="entry name" value="Hedgehog/DD-peptidase"/>
    <property type="match status" value="1"/>
</dbReference>
<dbReference type="EMBL" id="DSPX01000043">
    <property type="protein sequence ID" value="HGF99972.1"/>
    <property type="molecule type" value="Genomic_DNA"/>
</dbReference>
<organism evidence="1">
    <name type="scientific">Planktothricoides sp. SpSt-374</name>
    <dbReference type="NCBI Taxonomy" id="2282167"/>
    <lineage>
        <taxon>Bacteria</taxon>
        <taxon>Bacillati</taxon>
        <taxon>Cyanobacteriota</taxon>
        <taxon>Cyanophyceae</taxon>
        <taxon>Oscillatoriophycideae</taxon>
        <taxon>Oscillatoriales</taxon>
        <taxon>Oscillatoriaceae</taxon>
        <taxon>Planktothricoides</taxon>
    </lineage>
</organism>
<dbReference type="AlphaFoldDB" id="A0A7C3VFE4"/>
<protein>
    <recommendedName>
        <fullName evidence="2">Peptidase M15</fullName>
    </recommendedName>
</protein>
<accession>A0A7C3VFE4</accession>
<evidence type="ECO:0000313" key="1">
    <source>
        <dbReference type="EMBL" id="HGF99972.1"/>
    </source>
</evidence>
<name>A0A7C3VFE4_9CYAN</name>
<comment type="caution">
    <text evidence="1">The sequence shown here is derived from an EMBL/GenBank/DDBJ whole genome shotgun (WGS) entry which is preliminary data.</text>
</comment>
<sequence>MTNDKKIGRYLTLAEFCTCSNTYRRYRDKINPFPQNPLETLGALENLSRFIIDPIIDHFGRDNFHLTYGFCSPDLKKYLAKKDPITGEKNGRVAPHLDQHMAAEINAHNQYYCSRPGAACDFAILNIPSSLVIDWILSQKLPFDSLYFYGDTRPIHISYGSQHKRDIWTFTETGVPTKKGIAPWQELAKQIPPSSP</sequence>
<dbReference type="InterPro" id="IPR009045">
    <property type="entry name" value="Zn_M74/Hedgehog-like"/>
</dbReference>